<evidence type="ECO:0000313" key="3">
    <source>
        <dbReference type="EMBL" id="KAK3395168.1"/>
    </source>
</evidence>
<proteinExistence type="predicted"/>
<feature type="region of interest" description="Disordered" evidence="1">
    <location>
        <begin position="122"/>
        <end position="157"/>
    </location>
</feature>
<feature type="compositionally biased region" description="Low complexity" evidence="1">
    <location>
        <begin position="122"/>
        <end position="153"/>
    </location>
</feature>
<evidence type="ECO:0008006" key="5">
    <source>
        <dbReference type="Google" id="ProtNLM"/>
    </source>
</evidence>
<accession>A0AAE0U8R0</accession>
<dbReference type="AlphaFoldDB" id="A0AAE0U8R0"/>
<dbReference type="Proteomes" id="UP001285441">
    <property type="component" value="Unassembled WGS sequence"/>
</dbReference>
<feature type="signal peptide" evidence="2">
    <location>
        <begin position="1"/>
        <end position="19"/>
    </location>
</feature>
<evidence type="ECO:0000256" key="1">
    <source>
        <dbReference type="SAM" id="MobiDB-lite"/>
    </source>
</evidence>
<reference evidence="3" key="2">
    <citation type="submission" date="2023-06" db="EMBL/GenBank/DDBJ databases">
        <authorList>
            <consortium name="Lawrence Berkeley National Laboratory"/>
            <person name="Haridas S."/>
            <person name="Hensen N."/>
            <person name="Bonometti L."/>
            <person name="Westerberg I."/>
            <person name="Brannstrom I.O."/>
            <person name="Guillou S."/>
            <person name="Cros-Aarteil S."/>
            <person name="Calhoun S."/>
            <person name="Kuo A."/>
            <person name="Mondo S."/>
            <person name="Pangilinan J."/>
            <person name="Riley R."/>
            <person name="LaButti K."/>
            <person name="Andreopoulos B."/>
            <person name="Lipzen A."/>
            <person name="Chen C."/>
            <person name="Yanf M."/>
            <person name="Daum C."/>
            <person name="Ng V."/>
            <person name="Clum A."/>
            <person name="Steindorff A."/>
            <person name="Ohm R."/>
            <person name="Martin F."/>
            <person name="Silar P."/>
            <person name="Natvig D."/>
            <person name="Lalanne C."/>
            <person name="Gautier V."/>
            <person name="Ament-velasquez S.L."/>
            <person name="Kruys A."/>
            <person name="Hutchinson M.I."/>
            <person name="Powell A.J."/>
            <person name="Barry K."/>
            <person name="Miller A.N."/>
            <person name="Grigoriev I.V."/>
            <person name="Debuchy R."/>
            <person name="Gladieux P."/>
            <person name="Thoren M.H."/>
            <person name="Johannesson H."/>
        </authorList>
    </citation>
    <scope>NUCLEOTIDE SEQUENCE</scope>
    <source>
        <strain evidence="3">CBS 232.78</strain>
    </source>
</reference>
<protein>
    <recommendedName>
        <fullName evidence="5">GPI anchored protein</fullName>
    </recommendedName>
</protein>
<organism evidence="3 4">
    <name type="scientific">Podospora didyma</name>
    <dbReference type="NCBI Taxonomy" id="330526"/>
    <lineage>
        <taxon>Eukaryota</taxon>
        <taxon>Fungi</taxon>
        <taxon>Dikarya</taxon>
        <taxon>Ascomycota</taxon>
        <taxon>Pezizomycotina</taxon>
        <taxon>Sordariomycetes</taxon>
        <taxon>Sordariomycetidae</taxon>
        <taxon>Sordariales</taxon>
        <taxon>Podosporaceae</taxon>
        <taxon>Podospora</taxon>
    </lineage>
</organism>
<feature type="chain" id="PRO_5042061615" description="GPI anchored protein" evidence="2">
    <location>
        <begin position="20"/>
        <end position="182"/>
    </location>
</feature>
<evidence type="ECO:0000256" key="2">
    <source>
        <dbReference type="SAM" id="SignalP"/>
    </source>
</evidence>
<name>A0AAE0U8R0_9PEZI</name>
<gene>
    <name evidence="3" type="ORF">B0H63DRAFT_533778</name>
</gene>
<keyword evidence="2" id="KW-0732">Signal</keyword>
<comment type="caution">
    <text evidence="3">The sequence shown here is derived from an EMBL/GenBank/DDBJ whole genome shotgun (WGS) entry which is preliminary data.</text>
</comment>
<evidence type="ECO:0000313" key="4">
    <source>
        <dbReference type="Proteomes" id="UP001285441"/>
    </source>
</evidence>
<dbReference type="EMBL" id="JAULSW010000001">
    <property type="protein sequence ID" value="KAK3395168.1"/>
    <property type="molecule type" value="Genomic_DNA"/>
</dbReference>
<sequence>MRHATALLLTLGFVHVYGAQPVRRVSAHPALLLGLGFSPAFDLEARQTRSCDPGERQCGSSCMPSSASCCDSSEGTFCPSGYYCDSGGCCKTGKKCSGPGIGCPDGSERCGLGLDCVVEGSCPSGSSGSGSRTTTSFIRTTSGPTGGPTSTRSAAPAKDGSGLFVTISCALFATLMAATIAI</sequence>
<keyword evidence="4" id="KW-1185">Reference proteome</keyword>
<reference evidence="3" key="1">
    <citation type="journal article" date="2023" name="Mol. Phylogenet. Evol.">
        <title>Genome-scale phylogeny and comparative genomics of the fungal order Sordariales.</title>
        <authorList>
            <person name="Hensen N."/>
            <person name="Bonometti L."/>
            <person name="Westerberg I."/>
            <person name="Brannstrom I.O."/>
            <person name="Guillou S."/>
            <person name="Cros-Aarteil S."/>
            <person name="Calhoun S."/>
            <person name="Haridas S."/>
            <person name="Kuo A."/>
            <person name="Mondo S."/>
            <person name="Pangilinan J."/>
            <person name="Riley R."/>
            <person name="LaButti K."/>
            <person name="Andreopoulos B."/>
            <person name="Lipzen A."/>
            <person name="Chen C."/>
            <person name="Yan M."/>
            <person name="Daum C."/>
            <person name="Ng V."/>
            <person name="Clum A."/>
            <person name="Steindorff A."/>
            <person name="Ohm R.A."/>
            <person name="Martin F."/>
            <person name="Silar P."/>
            <person name="Natvig D.O."/>
            <person name="Lalanne C."/>
            <person name="Gautier V."/>
            <person name="Ament-Velasquez S.L."/>
            <person name="Kruys A."/>
            <person name="Hutchinson M.I."/>
            <person name="Powell A.J."/>
            <person name="Barry K."/>
            <person name="Miller A.N."/>
            <person name="Grigoriev I.V."/>
            <person name="Debuchy R."/>
            <person name="Gladieux P."/>
            <person name="Hiltunen Thoren M."/>
            <person name="Johannesson H."/>
        </authorList>
    </citation>
    <scope>NUCLEOTIDE SEQUENCE</scope>
    <source>
        <strain evidence="3">CBS 232.78</strain>
    </source>
</reference>